<organism evidence="1 2">
    <name type="scientific">Psychrobacter frigidicola</name>
    <dbReference type="NCBI Taxonomy" id="45611"/>
    <lineage>
        <taxon>Bacteria</taxon>
        <taxon>Pseudomonadati</taxon>
        <taxon>Pseudomonadota</taxon>
        <taxon>Gammaproteobacteria</taxon>
        <taxon>Moraxellales</taxon>
        <taxon>Moraxellaceae</taxon>
        <taxon>Psychrobacter</taxon>
    </lineage>
</organism>
<keyword evidence="2" id="KW-1185">Reference proteome</keyword>
<dbReference type="OrthoDB" id="9925970at2"/>
<proteinExistence type="predicted"/>
<reference evidence="1 2" key="1">
    <citation type="submission" date="2019-08" db="EMBL/GenBank/DDBJ databases">
        <title>Genome sequence of Psychrobacter frigidicola ACAM304 (type strain).</title>
        <authorList>
            <person name="Bowman J.P."/>
        </authorList>
    </citation>
    <scope>NUCLEOTIDE SEQUENCE [LARGE SCALE GENOMIC DNA]</scope>
    <source>
        <strain evidence="1 2">ACAM 304</strain>
    </source>
</reference>
<dbReference type="Proteomes" id="UP000321903">
    <property type="component" value="Unassembled WGS sequence"/>
</dbReference>
<dbReference type="EMBL" id="VORZ01000004">
    <property type="protein sequence ID" value="TXD96242.1"/>
    <property type="molecule type" value="Genomic_DNA"/>
</dbReference>
<comment type="caution">
    <text evidence="1">The sequence shown here is derived from an EMBL/GenBank/DDBJ whole genome shotgun (WGS) entry which is preliminary data.</text>
</comment>
<evidence type="ECO:0000313" key="1">
    <source>
        <dbReference type="EMBL" id="TXD96242.1"/>
    </source>
</evidence>
<gene>
    <name evidence="1" type="ORF">ES754_11455</name>
</gene>
<name>A0A5C7A358_9GAMM</name>
<dbReference type="AlphaFoldDB" id="A0A5C7A358"/>
<sequence>MEEPYYRVDKYIDKYTGKNYGIVPVTTCGTTLNDNFKKSNHWDLIEREDSIDKRNDNQCDIHRGSNFIYQNTETGKTVRVFMDRSRNGKTVKWAFCYSFEEQVEF</sequence>
<evidence type="ECO:0000313" key="2">
    <source>
        <dbReference type="Proteomes" id="UP000321903"/>
    </source>
</evidence>
<dbReference type="RefSeq" id="WP_147224338.1">
    <property type="nucleotide sequence ID" value="NZ_CAJGYY010000001.1"/>
</dbReference>
<accession>A0A5C7A358</accession>
<protein>
    <submittedName>
        <fullName evidence="1">Uncharacterized protein</fullName>
    </submittedName>
</protein>